<name>K0SXD5_THAOC</name>
<feature type="region of interest" description="Disordered" evidence="1">
    <location>
        <begin position="44"/>
        <end position="71"/>
    </location>
</feature>
<evidence type="ECO:0000256" key="1">
    <source>
        <dbReference type="SAM" id="MobiDB-lite"/>
    </source>
</evidence>
<feature type="compositionally biased region" description="Basic residues" evidence="1">
    <location>
        <begin position="44"/>
        <end position="53"/>
    </location>
</feature>
<evidence type="ECO:0000313" key="2">
    <source>
        <dbReference type="EMBL" id="EJK71088.1"/>
    </source>
</evidence>
<evidence type="ECO:0000313" key="3">
    <source>
        <dbReference type="Proteomes" id="UP000266841"/>
    </source>
</evidence>
<gene>
    <name evidence="2" type="ORF">THAOC_07505</name>
</gene>
<sequence>MEIAEGCISDQNCPPILILASAKAVDPAVCDDFGLEVERRAAQRRPTTRRMGRLRALNENQSPKIHRSSSRFPWSDSLAFGLFLQFRGSIAFQSSKPDGPAAGRSRRKNKPDLRSTGRGCPHSIQSAGHRQLEDRSKRAWKIEKVKNKPQHDHPLSREITNARAMPPPRYDMCAHPYTGIYLYPILVHRDERSELDPATSYVRPRDGITSLRHGGEAS</sequence>
<dbReference type="Proteomes" id="UP000266841">
    <property type="component" value="Unassembled WGS sequence"/>
</dbReference>
<keyword evidence="3" id="KW-1185">Reference proteome</keyword>
<accession>K0SXD5</accession>
<comment type="caution">
    <text evidence="2">The sequence shown here is derived from an EMBL/GenBank/DDBJ whole genome shotgun (WGS) entry which is preliminary data.</text>
</comment>
<reference evidence="2 3" key="1">
    <citation type="journal article" date="2012" name="Genome Biol.">
        <title>Genome and low-iron response of an oceanic diatom adapted to chronic iron limitation.</title>
        <authorList>
            <person name="Lommer M."/>
            <person name="Specht M."/>
            <person name="Roy A.S."/>
            <person name="Kraemer L."/>
            <person name="Andreson R."/>
            <person name="Gutowska M.A."/>
            <person name="Wolf J."/>
            <person name="Bergner S.V."/>
            <person name="Schilhabel M.B."/>
            <person name="Klostermeier U.C."/>
            <person name="Beiko R.G."/>
            <person name="Rosenstiel P."/>
            <person name="Hippler M."/>
            <person name="Laroche J."/>
        </authorList>
    </citation>
    <scope>NUCLEOTIDE SEQUENCE [LARGE SCALE GENOMIC DNA]</scope>
    <source>
        <strain evidence="2 3">CCMP1005</strain>
    </source>
</reference>
<proteinExistence type="predicted"/>
<dbReference type="AlphaFoldDB" id="K0SXD5"/>
<dbReference type="EMBL" id="AGNL01007661">
    <property type="protein sequence ID" value="EJK71088.1"/>
    <property type="molecule type" value="Genomic_DNA"/>
</dbReference>
<feature type="region of interest" description="Disordered" evidence="1">
    <location>
        <begin position="196"/>
        <end position="218"/>
    </location>
</feature>
<organism evidence="2 3">
    <name type="scientific">Thalassiosira oceanica</name>
    <name type="common">Marine diatom</name>
    <dbReference type="NCBI Taxonomy" id="159749"/>
    <lineage>
        <taxon>Eukaryota</taxon>
        <taxon>Sar</taxon>
        <taxon>Stramenopiles</taxon>
        <taxon>Ochrophyta</taxon>
        <taxon>Bacillariophyta</taxon>
        <taxon>Coscinodiscophyceae</taxon>
        <taxon>Thalassiosirophycidae</taxon>
        <taxon>Thalassiosirales</taxon>
        <taxon>Thalassiosiraceae</taxon>
        <taxon>Thalassiosira</taxon>
    </lineage>
</organism>
<protein>
    <submittedName>
        <fullName evidence="2">Uncharacterized protein</fullName>
    </submittedName>
</protein>
<feature type="region of interest" description="Disordered" evidence="1">
    <location>
        <begin position="94"/>
        <end position="135"/>
    </location>
</feature>